<dbReference type="EMBL" id="NPJF01000064">
    <property type="protein sequence ID" value="OYP53449.1"/>
    <property type="molecule type" value="Genomic_DNA"/>
</dbReference>
<dbReference type="InterPro" id="IPR029058">
    <property type="entry name" value="AB_hydrolase_fold"/>
</dbReference>
<reference evidence="4 5" key="1">
    <citation type="submission" date="2017-08" db="EMBL/GenBank/DDBJ databases">
        <title>Comparative genomics of non-oral Prevotella species.</title>
        <authorList>
            <person name="Accetto T."/>
            <person name="Nograsek B."/>
            <person name="Avgustin G."/>
        </authorList>
    </citation>
    <scope>NUCLEOTIDE SEQUENCE [LARGE SCALE GENOMIC DNA]</scope>
    <source>
        <strain evidence="4 5">TC1-1</strain>
    </source>
</reference>
<dbReference type="Pfam" id="PF00326">
    <property type="entry name" value="Peptidase_S9"/>
    <property type="match status" value="1"/>
</dbReference>
<gene>
    <name evidence="4" type="ORF">CIK91_12370</name>
</gene>
<dbReference type="Gene3D" id="2.140.10.30">
    <property type="entry name" value="Dipeptidylpeptidase IV, N-terminal domain"/>
    <property type="match status" value="1"/>
</dbReference>
<dbReference type="SUPFAM" id="SSF82171">
    <property type="entry name" value="DPP6 N-terminal domain-like"/>
    <property type="match status" value="1"/>
</dbReference>
<feature type="signal peptide" evidence="1">
    <location>
        <begin position="1"/>
        <end position="20"/>
    </location>
</feature>
<name>A0ABX4EEH7_SEGBR</name>
<sequence>MKKIFILLGFMVMTAGNLFAVKQLDLKSITSGDFAAEYVSGIIPIKGSGDYAKISQDGRQIQRYSFKTGKQIAVLFDVSQAIGDKIDNFDGYIPSPDGKYLLIRTNTNYIYRRSYTADFYIYEVSTKKLIKLSAEGREQIPVWSPDSKHIAYVYQNNIFVSDLTSASKIQVTNDGKFNDIINGLPDWVNEEEFGYNKALVFNADGTRICWLKFDESQVKQYSLQMYKGSMPEIEEFRIYPGLYSYKYPKAGEDNSKVSAWSYDLKSKTSIPLNVPMDADGYMPRIKATNDAKKIVIYTFNRHQDDLRLYAVNPFTGISKLLIQEQVPKYVKEEAMEGIEIHGNHILLPSDRSGYMHLYLYDINGKLIRQVEKGNYDVTAVYGYDSKSGDVFYQAAKLNPHDRQIYVAHANGKVDRLSEREGENSAIFSGDFKYFINIWSDYNTPFVFTSRTRQGKVIDILEDNSTLKTKISEYGWVKKEPFTFTTSEGVRLDGWMVKPANFDAKKKYPVILFQYSGPGSQQVMNSWNSGSMGQGGAFDMYLAQRGYIIVCVDGRGTGGRGADFEKCTYLKLGELESRDQVETALYMQTFPYVDANRIGIWGWSFGGFNTLMSMSEGRGVFKAGVAVAPPTDWRFYDTVYTERYMRTPKENPTGYDTNPIQQADKLHGALLICHGTADDNVHPQNTFEYEEALVEADKDFKEVLYTNRNHSIRGGNSRNHLLRQISQFFEDNLR</sequence>
<keyword evidence="1" id="KW-0732">Signal</keyword>
<keyword evidence="5" id="KW-1185">Reference proteome</keyword>
<dbReference type="Pfam" id="PF00930">
    <property type="entry name" value="DPPIV_N"/>
    <property type="match status" value="1"/>
</dbReference>
<evidence type="ECO:0000313" key="4">
    <source>
        <dbReference type="EMBL" id="OYP53449.1"/>
    </source>
</evidence>
<dbReference type="SUPFAM" id="SSF53474">
    <property type="entry name" value="alpha/beta-Hydrolases"/>
    <property type="match status" value="1"/>
</dbReference>
<organism evidence="4 5">
    <name type="scientific">Segatella bryantii</name>
    <name type="common">Prevotella bryantii</name>
    <dbReference type="NCBI Taxonomy" id="77095"/>
    <lineage>
        <taxon>Bacteria</taxon>
        <taxon>Pseudomonadati</taxon>
        <taxon>Bacteroidota</taxon>
        <taxon>Bacteroidia</taxon>
        <taxon>Bacteroidales</taxon>
        <taxon>Prevotellaceae</taxon>
        <taxon>Segatella</taxon>
    </lineage>
</organism>
<dbReference type="InterPro" id="IPR001375">
    <property type="entry name" value="Peptidase_S9_cat"/>
</dbReference>
<dbReference type="RefSeq" id="WP_074548315.1">
    <property type="nucleotide sequence ID" value="NZ_CAJOJX010000001.1"/>
</dbReference>
<dbReference type="Proteomes" id="UP000216189">
    <property type="component" value="Unassembled WGS sequence"/>
</dbReference>
<evidence type="ECO:0000259" key="2">
    <source>
        <dbReference type="Pfam" id="PF00326"/>
    </source>
</evidence>
<feature type="domain" description="Dipeptidylpeptidase IV N-terminal" evidence="3">
    <location>
        <begin position="95"/>
        <end position="444"/>
    </location>
</feature>
<feature type="domain" description="Peptidase S9 prolyl oligopeptidase catalytic" evidence="2">
    <location>
        <begin position="540"/>
        <end position="732"/>
    </location>
</feature>
<dbReference type="PANTHER" id="PTHR11731:SF193">
    <property type="entry name" value="DIPEPTIDYL PEPTIDASE 9"/>
    <property type="match status" value="1"/>
</dbReference>
<dbReference type="InterPro" id="IPR002469">
    <property type="entry name" value="Peptidase_S9B_N"/>
</dbReference>
<dbReference type="PANTHER" id="PTHR11731">
    <property type="entry name" value="PROTEASE FAMILY S9B,C DIPEPTIDYL-PEPTIDASE IV-RELATED"/>
    <property type="match status" value="1"/>
</dbReference>
<dbReference type="InterPro" id="IPR050278">
    <property type="entry name" value="Serine_Prot_S9B/DPPIV"/>
</dbReference>
<evidence type="ECO:0000313" key="5">
    <source>
        <dbReference type="Proteomes" id="UP000216189"/>
    </source>
</evidence>
<dbReference type="Gene3D" id="3.40.50.1820">
    <property type="entry name" value="alpha/beta hydrolase"/>
    <property type="match status" value="1"/>
</dbReference>
<evidence type="ECO:0000259" key="3">
    <source>
        <dbReference type="Pfam" id="PF00930"/>
    </source>
</evidence>
<proteinExistence type="predicted"/>
<feature type="chain" id="PRO_5046876675" evidence="1">
    <location>
        <begin position="21"/>
        <end position="733"/>
    </location>
</feature>
<comment type="caution">
    <text evidence="4">The sequence shown here is derived from an EMBL/GenBank/DDBJ whole genome shotgun (WGS) entry which is preliminary data.</text>
</comment>
<evidence type="ECO:0000256" key="1">
    <source>
        <dbReference type="SAM" id="SignalP"/>
    </source>
</evidence>
<accession>A0ABX4EEH7</accession>
<protein>
    <submittedName>
        <fullName evidence="4">S9 family peptidase</fullName>
    </submittedName>
</protein>